<evidence type="ECO:0000256" key="7">
    <source>
        <dbReference type="RuleBase" id="RU362048"/>
    </source>
</evidence>
<dbReference type="Pfam" id="PF01914">
    <property type="entry name" value="MarC"/>
    <property type="match status" value="1"/>
</dbReference>
<evidence type="ECO:0000256" key="4">
    <source>
        <dbReference type="ARBA" id="ARBA00022692"/>
    </source>
</evidence>
<evidence type="ECO:0000256" key="6">
    <source>
        <dbReference type="ARBA" id="ARBA00023136"/>
    </source>
</evidence>
<comment type="caution">
    <text evidence="8">The sequence shown here is derived from an EMBL/GenBank/DDBJ whole genome shotgun (WGS) entry which is preliminary data.</text>
</comment>
<evidence type="ECO:0000256" key="5">
    <source>
        <dbReference type="ARBA" id="ARBA00022989"/>
    </source>
</evidence>
<dbReference type="Proteomes" id="UP001380365">
    <property type="component" value="Unassembled WGS sequence"/>
</dbReference>
<comment type="subcellular location">
    <subcellularLocation>
        <location evidence="1 7">Cell membrane</location>
        <topology evidence="1 7">Multi-pass membrane protein</topology>
    </subcellularLocation>
</comment>
<keyword evidence="4 7" id="KW-0812">Transmembrane</keyword>
<accession>A0ABU8Q461</accession>
<dbReference type="EMBL" id="JBBGZA010000001">
    <property type="protein sequence ID" value="MEJ5093707.1"/>
    <property type="molecule type" value="Genomic_DNA"/>
</dbReference>
<feature type="transmembrane region" description="Helical" evidence="7">
    <location>
        <begin position="15"/>
        <end position="37"/>
    </location>
</feature>
<evidence type="ECO:0000313" key="8">
    <source>
        <dbReference type="EMBL" id="MEJ5093707.1"/>
    </source>
</evidence>
<name>A0ABU8Q461_9SPHN</name>
<sequence length="217" mass="22369">MRQWDVVMHAPSGMLSSFITLLVTIGPIETAVVFAGLTSGIHRSDRISLAARSVLIAVSVLLLFALAGGIVLSLLHISLPAFRVAGGALLFLQALTLTFSSPGLSSISEGERREAEQPGDIAVFPLAFPLIAGPGSLSAAVLVMGRTQSLVEAGGVLGMIVVCALLTWLAMLAADRLVRLLGSTGADVVGRISGVLLAGLAIQFIFDGLAAAPFLVR</sequence>
<gene>
    <name evidence="8" type="ORF">WH159_04005</name>
</gene>
<keyword evidence="3" id="KW-1003">Cell membrane</keyword>
<feature type="transmembrane region" description="Helical" evidence="7">
    <location>
        <begin position="195"/>
        <end position="216"/>
    </location>
</feature>
<dbReference type="NCBIfam" id="TIGR00427">
    <property type="entry name" value="NAAT family transporter"/>
    <property type="match status" value="1"/>
</dbReference>
<keyword evidence="9" id="KW-1185">Reference proteome</keyword>
<keyword evidence="5 7" id="KW-1133">Transmembrane helix</keyword>
<organism evidence="8 9">
    <name type="scientific">Sphingomonas molluscorum</name>
    <dbReference type="NCBI Taxonomy" id="418184"/>
    <lineage>
        <taxon>Bacteria</taxon>
        <taxon>Pseudomonadati</taxon>
        <taxon>Pseudomonadota</taxon>
        <taxon>Alphaproteobacteria</taxon>
        <taxon>Sphingomonadales</taxon>
        <taxon>Sphingomonadaceae</taxon>
        <taxon>Sphingomonas</taxon>
    </lineage>
</organism>
<reference evidence="8 9" key="1">
    <citation type="submission" date="2023-12" db="EMBL/GenBank/DDBJ databases">
        <title>Gut-associated functions are favored during microbiome assembly across C. elegans life.</title>
        <authorList>
            <person name="Zimmermann J."/>
        </authorList>
    </citation>
    <scope>NUCLEOTIDE SEQUENCE [LARGE SCALE GENOMIC DNA]</scope>
    <source>
        <strain evidence="8 9">JUb134</strain>
    </source>
</reference>
<evidence type="ECO:0000256" key="2">
    <source>
        <dbReference type="ARBA" id="ARBA00009784"/>
    </source>
</evidence>
<keyword evidence="6 7" id="KW-0472">Membrane</keyword>
<evidence type="ECO:0000256" key="1">
    <source>
        <dbReference type="ARBA" id="ARBA00004651"/>
    </source>
</evidence>
<proteinExistence type="inferred from homology"/>
<dbReference type="InterPro" id="IPR002771">
    <property type="entry name" value="Multi_antbiot-R_MarC"/>
</dbReference>
<dbReference type="RefSeq" id="WP_239555282.1">
    <property type="nucleotide sequence ID" value="NZ_JBBGZA010000001.1"/>
</dbReference>
<evidence type="ECO:0000256" key="3">
    <source>
        <dbReference type="ARBA" id="ARBA00022475"/>
    </source>
</evidence>
<dbReference type="PANTHER" id="PTHR33508:SF1">
    <property type="entry name" value="UPF0056 MEMBRANE PROTEIN YHCE"/>
    <property type="match status" value="1"/>
</dbReference>
<feature type="transmembrane region" description="Helical" evidence="7">
    <location>
        <begin position="49"/>
        <end position="75"/>
    </location>
</feature>
<feature type="transmembrane region" description="Helical" evidence="7">
    <location>
        <begin position="121"/>
        <end position="144"/>
    </location>
</feature>
<feature type="transmembrane region" description="Helical" evidence="7">
    <location>
        <begin position="156"/>
        <end position="174"/>
    </location>
</feature>
<comment type="similarity">
    <text evidence="2 7">Belongs to the UPF0056 (MarC) family.</text>
</comment>
<protein>
    <recommendedName>
        <fullName evidence="7">UPF0056 membrane protein</fullName>
    </recommendedName>
</protein>
<feature type="transmembrane region" description="Helical" evidence="7">
    <location>
        <begin position="81"/>
        <end position="100"/>
    </location>
</feature>
<dbReference type="PANTHER" id="PTHR33508">
    <property type="entry name" value="UPF0056 MEMBRANE PROTEIN YHCE"/>
    <property type="match status" value="1"/>
</dbReference>
<evidence type="ECO:0000313" key="9">
    <source>
        <dbReference type="Proteomes" id="UP001380365"/>
    </source>
</evidence>